<feature type="compositionally biased region" description="Polar residues" evidence="1">
    <location>
        <begin position="1"/>
        <end position="16"/>
    </location>
</feature>
<dbReference type="VEuPathDB" id="FungiDB:TREMEDRAFT_62129"/>
<name>A0A4Q1BHF9_TREME</name>
<dbReference type="AlphaFoldDB" id="A0A4Q1BHF9"/>
<proteinExistence type="predicted"/>
<evidence type="ECO:0000313" key="2">
    <source>
        <dbReference type="EMBL" id="RXK37039.1"/>
    </source>
</evidence>
<sequence>MSVTRTPQSRVPTAPTSKEGVLADHLPTGFSDTKSVTMFVTLKPGPEITSSLFSITAEGDHQSVFAPWSNPRSAYQQEVSSAAPFMISDCVAHFVGPWSRTDMESYLSGPGGQMILRGVYDLEADSELVCALQRHWKAVQDDSIPGEQDSLMQEVVSGYAFSGESGVNQGVFTRLVVDPTLEELQHTFLEDASSLGLDKSLIPGVFIVDSEEMRRMKERVHEGETQFRTIQGKHSSLHQLTM</sequence>
<dbReference type="Proteomes" id="UP000289152">
    <property type="component" value="Unassembled WGS sequence"/>
</dbReference>
<reference evidence="2 3" key="1">
    <citation type="submission" date="2016-06" db="EMBL/GenBank/DDBJ databases">
        <title>Evolution of pathogenesis and genome organization in the Tremellales.</title>
        <authorList>
            <person name="Cuomo C."/>
            <person name="Litvintseva A."/>
            <person name="Heitman J."/>
            <person name="Chen Y."/>
            <person name="Sun S."/>
            <person name="Springer D."/>
            <person name="Dromer F."/>
            <person name="Young S."/>
            <person name="Zeng Q."/>
            <person name="Chapman S."/>
            <person name="Gujja S."/>
            <person name="Saif S."/>
            <person name="Birren B."/>
        </authorList>
    </citation>
    <scope>NUCLEOTIDE SEQUENCE [LARGE SCALE GENOMIC DNA]</scope>
    <source>
        <strain evidence="2 3">ATCC 28783</strain>
    </source>
</reference>
<protein>
    <submittedName>
        <fullName evidence="2">Uncharacterized protein</fullName>
    </submittedName>
</protein>
<keyword evidence="3" id="KW-1185">Reference proteome</keyword>
<dbReference type="InParanoid" id="A0A4Q1BHF9"/>
<feature type="region of interest" description="Disordered" evidence="1">
    <location>
        <begin position="1"/>
        <end position="21"/>
    </location>
</feature>
<accession>A0A4Q1BHF9</accession>
<dbReference type="EMBL" id="SDIL01000079">
    <property type="protein sequence ID" value="RXK37039.1"/>
    <property type="molecule type" value="Genomic_DNA"/>
</dbReference>
<evidence type="ECO:0000256" key="1">
    <source>
        <dbReference type="SAM" id="MobiDB-lite"/>
    </source>
</evidence>
<gene>
    <name evidence="2" type="ORF">M231_05698</name>
</gene>
<evidence type="ECO:0000313" key="3">
    <source>
        <dbReference type="Proteomes" id="UP000289152"/>
    </source>
</evidence>
<organism evidence="2 3">
    <name type="scientific">Tremella mesenterica</name>
    <name type="common">Jelly fungus</name>
    <dbReference type="NCBI Taxonomy" id="5217"/>
    <lineage>
        <taxon>Eukaryota</taxon>
        <taxon>Fungi</taxon>
        <taxon>Dikarya</taxon>
        <taxon>Basidiomycota</taxon>
        <taxon>Agaricomycotina</taxon>
        <taxon>Tremellomycetes</taxon>
        <taxon>Tremellales</taxon>
        <taxon>Tremellaceae</taxon>
        <taxon>Tremella</taxon>
    </lineage>
</organism>
<comment type="caution">
    <text evidence="2">The sequence shown here is derived from an EMBL/GenBank/DDBJ whole genome shotgun (WGS) entry which is preliminary data.</text>
</comment>